<dbReference type="AlphaFoldDB" id="A0A9W8BKQ2"/>
<evidence type="ECO:0000256" key="8">
    <source>
        <dbReference type="PIRSR" id="PIRSR602401-1"/>
    </source>
</evidence>
<dbReference type="PANTHER" id="PTHR24305">
    <property type="entry name" value="CYTOCHROME P450"/>
    <property type="match status" value="1"/>
</dbReference>
<keyword evidence="11" id="KW-1185">Reference proteome</keyword>
<comment type="caution">
    <text evidence="10">The sequence shown here is derived from an EMBL/GenBank/DDBJ whole genome shotgun (WGS) entry which is preliminary data.</text>
</comment>
<dbReference type="InterPro" id="IPR050121">
    <property type="entry name" value="Cytochrome_P450_monoxygenase"/>
</dbReference>
<dbReference type="PROSITE" id="PS00086">
    <property type="entry name" value="CYTOCHROME_P450"/>
    <property type="match status" value="1"/>
</dbReference>
<evidence type="ECO:0000256" key="2">
    <source>
        <dbReference type="ARBA" id="ARBA00010617"/>
    </source>
</evidence>
<evidence type="ECO:0008006" key="12">
    <source>
        <dbReference type="Google" id="ProtNLM"/>
    </source>
</evidence>
<dbReference type="PRINTS" id="PR00385">
    <property type="entry name" value="P450"/>
</dbReference>
<dbReference type="GO" id="GO:0004497">
    <property type="term" value="F:monooxygenase activity"/>
    <property type="evidence" value="ECO:0007669"/>
    <property type="project" value="UniProtKB-KW"/>
</dbReference>
<name>A0A9W8BKQ2_9FUNG</name>
<evidence type="ECO:0000313" key="11">
    <source>
        <dbReference type="Proteomes" id="UP001150907"/>
    </source>
</evidence>
<dbReference type="Gene3D" id="1.10.630.10">
    <property type="entry name" value="Cytochrome P450"/>
    <property type="match status" value="1"/>
</dbReference>
<dbReference type="EMBL" id="JANBQF010000137">
    <property type="protein sequence ID" value="KAJ2004722.1"/>
    <property type="molecule type" value="Genomic_DNA"/>
</dbReference>
<evidence type="ECO:0000256" key="7">
    <source>
        <dbReference type="ARBA" id="ARBA00023033"/>
    </source>
</evidence>
<evidence type="ECO:0000256" key="3">
    <source>
        <dbReference type="ARBA" id="ARBA00022617"/>
    </source>
</evidence>
<evidence type="ECO:0000256" key="6">
    <source>
        <dbReference type="ARBA" id="ARBA00023004"/>
    </source>
</evidence>
<organism evidence="10 11">
    <name type="scientific">Coemansia thaxteri</name>
    <dbReference type="NCBI Taxonomy" id="2663907"/>
    <lineage>
        <taxon>Eukaryota</taxon>
        <taxon>Fungi</taxon>
        <taxon>Fungi incertae sedis</taxon>
        <taxon>Zoopagomycota</taxon>
        <taxon>Kickxellomycotina</taxon>
        <taxon>Kickxellomycetes</taxon>
        <taxon>Kickxellales</taxon>
        <taxon>Kickxellaceae</taxon>
        <taxon>Coemansia</taxon>
    </lineage>
</organism>
<keyword evidence="5 9" id="KW-0560">Oxidoreductase</keyword>
<dbReference type="GO" id="GO:0005506">
    <property type="term" value="F:iron ion binding"/>
    <property type="evidence" value="ECO:0007669"/>
    <property type="project" value="InterPro"/>
</dbReference>
<keyword evidence="3 8" id="KW-0349">Heme</keyword>
<keyword evidence="4 8" id="KW-0479">Metal-binding</keyword>
<dbReference type="SUPFAM" id="SSF48264">
    <property type="entry name" value="Cytochrome P450"/>
    <property type="match status" value="1"/>
</dbReference>
<evidence type="ECO:0000256" key="4">
    <source>
        <dbReference type="ARBA" id="ARBA00022723"/>
    </source>
</evidence>
<evidence type="ECO:0000313" key="10">
    <source>
        <dbReference type="EMBL" id="KAJ2004722.1"/>
    </source>
</evidence>
<dbReference type="InterPro" id="IPR036396">
    <property type="entry name" value="Cyt_P450_sf"/>
</dbReference>
<dbReference type="OrthoDB" id="3934656at2759"/>
<dbReference type="InterPro" id="IPR017972">
    <property type="entry name" value="Cyt_P450_CS"/>
</dbReference>
<gene>
    <name evidence="10" type="ORF">H4R26_002353</name>
</gene>
<sequence length="374" mass="42315">MTSIRSLEDLVLEHGVLSLIRLWDSALVSKTRASVNYHYGFHGLAFDVIGTLAFGRGFDVLAQGNTRIIDSVHKMMRLIVMRGQIPAIRRMRWLVKDMADAHDFVEFTANQAIDNRKKFVREKGGPLRIDILQKLLDARDPETGSGIDRQSVVSEIALLLVAGTDTTSNTMSWTLMNLMHYPDVYQRLRDDVRREFPNTSVPIHYEEARARLPYLTAVINECMRLNPTVSGYLPRRVPTDENGATVCGYFIPAKSAEICLGFAACHRNSKTWTNPLKFDPERFMGPDSDNNLKNVLAFSSGARMCIGRNLAWVELYTTLANILRTYNFKLPDNAPYGPHRLCNGVPEEIPSITFTTTGPKNPRSDCWIEIERAY</sequence>
<proteinExistence type="inferred from homology"/>
<evidence type="ECO:0000256" key="9">
    <source>
        <dbReference type="RuleBase" id="RU000461"/>
    </source>
</evidence>
<comment type="similarity">
    <text evidence="2 9">Belongs to the cytochrome P450 family.</text>
</comment>
<evidence type="ECO:0000256" key="5">
    <source>
        <dbReference type="ARBA" id="ARBA00023002"/>
    </source>
</evidence>
<feature type="binding site" description="axial binding residue" evidence="8">
    <location>
        <position position="305"/>
    </location>
    <ligand>
        <name>heme</name>
        <dbReference type="ChEBI" id="CHEBI:30413"/>
    </ligand>
    <ligandPart>
        <name>Fe</name>
        <dbReference type="ChEBI" id="CHEBI:18248"/>
    </ligandPart>
</feature>
<dbReference type="Pfam" id="PF00067">
    <property type="entry name" value="p450"/>
    <property type="match status" value="1"/>
</dbReference>
<dbReference type="PANTHER" id="PTHR24305:SF237">
    <property type="entry name" value="CYTOCHROME P450 MONOOXYGENASE ATNE-RELATED"/>
    <property type="match status" value="1"/>
</dbReference>
<keyword evidence="7 9" id="KW-0503">Monooxygenase</keyword>
<dbReference type="InterPro" id="IPR002401">
    <property type="entry name" value="Cyt_P450_E_grp-I"/>
</dbReference>
<reference evidence="10" key="1">
    <citation type="submission" date="2022-07" db="EMBL/GenBank/DDBJ databases">
        <title>Phylogenomic reconstructions and comparative analyses of Kickxellomycotina fungi.</title>
        <authorList>
            <person name="Reynolds N.K."/>
            <person name="Stajich J.E."/>
            <person name="Barry K."/>
            <person name="Grigoriev I.V."/>
            <person name="Crous P."/>
            <person name="Smith M.E."/>
        </authorList>
    </citation>
    <scope>NUCLEOTIDE SEQUENCE</scope>
    <source>
        <strain evidence="10">IMI 214461</strain>
    </source>
</reference>
<dbReference type="PRINTS" id="PR00463">
    <property type="entry name" value="EP450I"/>
</dbReference>
<dbReference type="InterPro" id="IPR001128">
    <property type="entry name" value="Cyt_P450"/>
</dbReference>
<keyword evidence="6 8" id="KW-0408">Iron</keyword>
<accession>A0A9W8BKQ2</accession>
<dbReference type="Proteomes" id="UP001150907">
    <property type="component" value="Unassembled WGS sequence"/>
</dbReference>
<evidence type="ECO:0000256" key="1">
    <source>
        <dbReference type="ARBA" id="ARBA00001971"/>
    </source>
</evidence>
<dbReference type="GO" id="GO:0020037">
    <property type="term" value="F:heme binding"/>
    <property type="evidence" value="ECO:0007669"/>
    <property type="project" value="InterPro"/>
</dbReference>
<comment type="cofactor">
    <cofactor evidence="1 8">
        <name>heme</name>
        <dbReference type="ChEBI" id="CHEBI:30413"/>
    </cofactor>
</comment>
<protein>
    <recommendedName>
        <fullName evidence="12">Cytochrome P450</fullName>
    </recommendedName>
</protein>
<dbReference type="GO" id="GO:0016705">
    <property type="term" value="F:oxidoreductase activity, acting on paired donors, with incorporation or reduction of molecular oxygen"/>
    <property type="evidence" value="ECO:0007669"/>
    <property type="project" value="InterPro"/>
</dbReference>